<dbReference type="SMART" id="SM00389">
    <property type="entry name" value="HOX"/>
    <property type="match status" value="1"/>
</dbReference>
<dbReference type="CDD" id="cd00086">
    <property type="entry name" value="homeodomain"/>
    <property type="match status" value="1"/>
</dbReference>
<dbReference type="InterPro" id="IPR045876">
    <property type="entry name" value="PRHA-like_PHD-finger"/>
</dbReference>
<dbReference type="Proteomes" id="UP000594263">
    <property type="component" value="Unplaced"/>
</dbReference>
<evidence type="ECO:0000256" key="5">
    <source>
        <dbReference type="ARBA" id="ARBA00022833"/>
    </source>
</evidence>
<feature type="domain" description="Homeobox" evidence="16">
    <location>
        <begin position="385"/>
        <end position="445"/>
    </location>
</feature>
<keyword evidence="6" id="KW-0805">Transcription regulation</keyword>
<keyword evidence="8 11" id="KW-0371">Homeobox</keyword>
<dbReference type="GO" id="GO:0045893">
    <property type="term" value="P:positive regulation of DNA-templated transcription"/>
    <property type="evidence" value="ECO:0007669"/>
    <property type="project" value="EnsemblPlants"/>
</dbReference>
<dbReference type="InterPro" id="IPR019787">
    <property type="entry name" value="Znf_PHD-finger"/>
</dbReference>
<evidence type="ECO:0000256" key="9">
    <source>
        <dbReference type="ARBA" id="ARBA00023163"/>
    </source>
</evidence>
<dbReference type="OMA" id="EDWGPAK"/>
<dbReference type="InterPro" id="IPR019786">
    <property type="entry name" value="Zinc_finger_PHD-type_CS"/>
</dbReference>
<dbReference type="InterPro" id="IPR011011">
    <property type="entry name" value="Znf_FYVE_PHD"/>
</dbReference>
<keyword evidence="4 12" id="KW-0863">Zinc-finger</keyword>
<dbReference type="PROSITE" id="PS50016">
    <property type="entry name" value="ZF_PHD_2"/>
    <property type="match status" value="1"/>
</dbReference>
<keyword evidence="7 11" id="KW-0238">DNA-binding</keyword>
<dbReference type="SUPFAM" id="SSF57903">
    <property type="entry name" value="FYVE/PHD zinc finger"/>
    <property type="match status" value="1"/>
</dbReference>
<dbReference type="PANTHER" id="PTHR12628:SF10">
    <property type="entry name" value="HOMEOBOX DOMAIN-CONTAINING PROTEIN"/>
    <property type="match status" value="1"/>
</dbReference>
<dbReference type="AlphaFoldDB" id="A0A7N0VG39"/>
<dbReference type="SUPFAM" id="SSF46689">
    <property type="entry name" value="Homeodomain-like"/>
    <property type="match status" value="1"/>
</dbReference>
<feature type="DNA-binding region" description="Homeobox" evidence="11">
    <location>
        <begin position="387"/>
        <end position="446"/>
    </location>
</feature>
<evidence type="ECO:0000313" key="17">
    <source>
        <dbReference type="EnsemblPlants" id="Kaladp0809s0115.1.v1.1"/>
    </source>
</evidence>
<keyword evidence="3" id="KW-0479">Metal-binding</keyword>
<evidence type="ECO:0000313" key="18">
    <source>
        <dbReference type="Proteomes" id="UP000594263"/>
    </source>
</evidence>
<dbReference type="InterPro" id="IPR001356">
    <property type="entry name" value="HD"/>
</dbReference>
<name>A0A7N0VG39_KALFE</name>
<dbReference type="FunFam" id="3.30.40.10:FF:000270">
    <property type="entry name" value="pathogenesis-related homeodomain protein-like"/>
    <property type="match status" value="1"/>
</dbReference>
<dbReference type="Gramene" id="Kaladp0809s0115.1.v1.1">
    <property type="protein sequence ID" value="Kaladp0809s0115.1.v1.1"/>
    <property type="gene ID" value="Kaladp0809s0115.v1.1"/>
</dbReference>
<dbReference type="PROSITE" id="PS50071">
    <property type="entry name" value="HOMEOBOX_2"/>
    <property type="match status" value="1"/>
</dbReference>
<evidence type="ECO:0000256" key="10">
    <source>
        <dbReference type="ARBA" id="ARBA00023242"/>
    </source>
</evidence>
<dbReference type="Gene3D" id="1.10.10.60">
    <property type="entry name" value="Homeodomain-like"/>
    <property type="match status" value="1"/>
</dbReference>
<evidence type="ECO:0000259" key="15">
    <source>
        <dbReference type="PROSITE" id="PS50016"/>
    </source>
</evidence>
<evidence type="ECO:0000256" key="3">
    <source>
        <dbReference type="ARBA" id="ARBA00022723"/>
    </source>
</evidence>
<proteinExistence type="inferred from homology"/>
<comment type="subcellular location">
    <subcellularLocation>
        <location evidence="1 11 13">Nucleus</location>
    </subcellularLocation>
</comment>
<dbReference type="GO" id="GO:0008270">
    <property type="term" value="F:zinc ion binding"/>
    <property type="evidence" value="ECO:0007669"/>
    <property type="project" value="UniProtKB-KW"/>
</dbReference>
<keyword evidence="10 11" id="KW-0539">Nucleus</keyword>
<dbReference type="GO" id="GO:0003682">
    <property type="term" value="F:chromatin binding"/>
    <property type="evidence" value="ECO:0007669"/>
    <property type="project" value="TreeGrafter"/>
</dbReference>
<protein>
    <recommendedName>
        <fullName evidence="19">Pathogenesis-related homeodomain protein</fullName>
    </recommendedName>
</protein>
<comment type="similarity">
    <text evidence="2">Belongs to the PHD-associated homeobox family.</text>
</comment>
<evidence type="ECO:0000256" key="4">
    <source>
        <dbReference type="ARBA" id="ARBA00022771"/>
    </source>
</evidence>
<accession>A0A7N0VG39</accession>
<dbReference type="Gene3D" id="3.30.40.10">
    <property type="entry name" value="Zinc/RING finger domain, C3HC4 (zinc finger)"/>
    <property type="match status" value="1"/>
</dbReference>
<dbReference type="GO" id="GO:0045814">
    <property type="term" value="P:negative regulation of gene expression, epigenetic"/>
    <property type="evidence" value="ECO:0007669"/>
    <property type="project" value="TreeGrafter"/>
</dbReference>
<dbReference type="SMART" id="SM00249">
    <property type="entry name" value="PHD"/>
    <property type="match status" value="1"/>
</dbReference>
<dbReference type="CDD" id="cd15504">
    <property type="entry name" value="PHD_PRHA_like"/>
    <property type="match status" value="1"/>
</dbReference>
<dbReference type="GO" id="GO:0043565">
    <property type="term" value="F:sequence-specific DNA binding"/>
    <property type="evidence" value="ECO:0007669"/>
    <property type="project" value="EnsemblPlants"/>
</dbReference>
<dbReference type="InterPro" id="IPR009057">
    <property type="entry name" value="Homeodomain-like_sf"/>
</dbReference>
<evidence type="ECO:0000259" key="16">
    <source>
        <dbReference type="PROSITE" id="PS50071"/>
    </source>
</evidence>
<keyword evidence="5" id="KW-0862">Zinc</keyword>
<evidence type="ECO:0000256" key="14">
    <source>
        <dbReference type="SAM" id="MobiDB-lite"/>
    </source>
</evidence>
<evidence type="ECO:0000256" key="11">
    <source>
        <dbReference type="PROSITE-ProRule" id="PRU00108"/>
    </source>
</evidence>
<evidence type="ECO:0000256" key="7">
    <source>
        <dbReference type="ARBA" id="ARBA00023125"/>
    </source>
</evidence>
<feature type="region of interest" description="Disordered" evidence="14">
    <location>
        <begin position="209"/>
        <end position="239"/>
    </location>
</feature>
<evidence type="ECO:0000256" key="2">
    <source>
        <dbReference type="ARBA" id="ARBA00007427"/>
    </source>
</evidence>
<dbReference type="InterPro" id="IPR001965">
    <property type="entry name" value="Znf_PHD"/>
</dbReference>
<dbReference type="EnsemblPlants" id="Kaladp0809s0115.1.v1.1">
    <property type="protein sequence ID" value="Kaladp0809s0115.1.v1.1"/>
    <property type="gene ID" value="Kaladp0809s0115.v1.1"/>
</dbReference>
<dbReference type="GO" id="GO:0009733">
    <property type="term" value="P:response to auxin"/>
    <property type="evidence" value="ECO:0007669"/>
    <property type="project" value="EnsemblPlants"/>
</dbReference>
<dbReference type="InterPro" id="IPR013083">
    <property type="entry name" value="Znf_RING/FYVE/PHD"/>
</dbReference>
<dbReference type="Pfam" id="PF00628">
    <property type="entry name" value="PHD"/>
    <property type="match status" value="1"/>
</dbReference>
<evidence type="ECO:0000256" key="12">
    <source>
        <dbReference type="PROSITE-ProRule" id="PRU00146"/>
    </source>
</evidence>
<evidence type="ECO:0008006" key="19">
    <source>
        <dbReference type="Google" id="ProtNLM"/>
    </source>
</evidence>
<keyword evidence="18" id="KW-1185">Reference proteome</keyword>
<evidence type="ECO:0000256" key="13">
    <source>
        <dbReference type="RuleBase" id="RU000682"/>
    </source>
</evidence>
<sequence length="621" mass="69950">MLPAEEDVVVADVSKRRRKRRRQGKKVASDDAARLQRRARYLLIKIKLEQNLIDAYAGEGWKGQSREKIRPEKELQRAYKQILKCKLGIRDAIRQLESLGSVGSMEDSLIAPDGSVHHEHIICAKCKLREAFPDNDIILCDGICNCAFHQKCLDPPLSTDNIPPEDQGWFCKFCQCRMDIIDVMNAHLGTHISMGSNWQDIFSEEASIVDGADDPPHIGEVQWPSDDSNDDDYDPEKKECSYSTGLMEAEDSSSLSRCDSVSISWSFEEEAFSDLQGSQHSGMPAVMNSACFQSCADSAGTMTDMTIEGCRQRRTVDYKKLYIEMFGKDAPGNEQLSEDEDWGPGKRIRKEKESYAASTLMTLFSCENIDPDDAVQAKEEHHQGAHSRRPLFRIPPVAVEKLRQVFAEDELPSKSVKDNLSKLLGLSPEKVNKWFKNARYLALRNRKMGSSIGCPNPIGTCSNESPLNEQCVENKVICGDTLNGGSSSSLVNASMIKQSGYRAQSLSNLRKKKRHRRTLLGLSSCNTTKVMMDFNENVSLKQQLQLLKSASKKRIWNHLDFKEGFNRRPTRVEMEMERLCTIKCRVDGMLENLSVLLKQKSGTPKAEAVVYVPIAEVKEKF</sequence>
<organism evidence="17 18">
    <name type="scientific">Kalanchoe fedtschenkoi</name>
    <name type="common">Lavender scallops</name>
    <name type="synonym">South American air plant</name>
    <dbReference type="NCBI Taxonomy" id="63787"/>
    <lineage>
        <taxon>Eukaryota</taxon>
        <taxon>Viridiplantae</taxon>
        <taxon>Streptophyta</taxon>
        <taxon>Embryophyta</taxon>
        <taxon>Tracheophyta</taxon>
        <taxon>Spermatophyta</taxon>
        <taxon>Magnoliopsida</taxon>
        <taxon>eudicotyledons</taxon>
        <taxon>Gunneridae</taxon>
        <taxon>Pentapetalae</taxon>
        <taxon>Saxifragales</taxon>
        <taxon>Crassulaceae</taxon>
        <taxon>Kalanchoe</taxon>
    </lineage>
</organism>
<dbReference type="FunFam" id="1.10.10.60:FF:000437">
    <property type="entry name" value="pathogenesis-related homeodomain protein"/>
    <property type="match status" value="1"/>
</dbReference>
<dbReference type="Pfam" id="PF00046">
    <property type="entry name" value="Homeodomain"/>
    <property type="match status" value="1"/>
</dbReference>
<dbReference type="PROSITE" id="PS01359">
    <property type="entry name" value="ZF_PHD_1"/>
    <property type="match status" value="1"/>
</dbReference>
<feature type="domain" description="PHD-type" evidence="15">
    <location>
        <begin position="120"/>
        <end position="177"/>
    </location>
</feature>
<dbReference type="GO" id="GO:0005634">
    <property type="term" value="C:nucleus"/>
    <property type="evidence" value="ECO:0007669"/>
    <property type="project" value="UniProtKB-SubCell"/>
</dbReference>
<evidence type="ECO:0000256" key="1">
    <source>
        <dbReference type="ARBA" id="ARBA00004123"/>
    </source>
</evidence>
<evidence type="ECO:0000256" key="8">
    <source>
        <dbReference type="ARBA" id="ARBA00023155"/>
    </source>
</evidence>
<reference evidence="17" key="1">
    <citation type="submission" date="2021-01" db="UniProtKB">
        <authorList>
            <consortium name="EnsemblPlants"/>
        </authorList>
    </citation>
    <scope>IDENTIFICATION</scope>
</reference>
<evidence type="ECO:0000256" key="6">
    <source>
        <dbReference type="ARBA" id="ARBA00023015"/>
    </source>
</evidence>
<dbReference type="PANTHER" id="PTHR12628">
    <property type="entry name" value="POLYCOMB-LIKE TRANSCRIPTION FACTOR"/>
    <property type="match status" value="1"/>
</dbReference>
<keyword evidence="9" id="KW-0804">Transcription</keyword>